<organism evidence="1 2">
    <name type="scientific">Xenorhabdus bovienii</name>
    <name type="common">Xenorhabdus nematophila subsp. bovienii</name>
    <dbReference type="NCBI Taxonomy" id="40576"/>
    <lineage>
        <taxon>Bacteria</taxon>
        <taxon>Pseudomonadati</taxon>
        <taxon>Pseudomonadota</taxon>
        <taxon>Gammaproteobacteria</taxon>
        <taxon>Enterobacterales</taxon>
        <taxon>Morganellaceae</taxon>
        <taxon>Xenorhabdus</taxon>
    </lineage>
</organism>
<dbReference type="RefSeq" id="WP_046335988.1">
    <property type="nucleotide sequence ID" value="NZ_CAWMEF010000001.1"/>
</dbReference>
<evidence type="ECO:0000313" key="1">
    <source>
        <dbReference type="EMBL" id="CDM88213.1"/>
    </source>
</evidence>
<reference evidence="1 2" key="1">
    <citation type="submission" date="2014-02" db="EMBL/GenBank/DDBJ databases">
        <authorList>
            <person name="Genoscope - CEA"/>
        </authorList>
    </citation>
    <scope>NUCLEOTIDE SEQUENCE [LARGE SCALE GENOMIC DNA]</scope>
    <source>
        <strain evidence="1 2">CS03</strain>
    </source>
</reference>
<evidence type="ECO:0000313" key="2">
    <source>
        <dbReference type="Proteomes" id="UP000032930"/>
    </source>
</evidence>
<proteinExistence type="predicted"/>
<sequence>MQVHQINNSNSEGVKMALDHGILNIPLHKRGNIDRDIDKWKAEQTKEKSKRLDEINYQREQERKEAERLFKLVDRKLMWAEAKRIGMSLPDFRLELKLMVFNRPKQAEKILPRLIKQD</sequence>
<dbReference type="Proteomes" id="UP000032930">
    <property type="component" value="Chromosome"/>
</dbReference>
<accession>A0A0B6X676</accession>
<dbReference type="AlphaFoldDB" id="A0A0B6X676"/>
<gene>
    <name evidence="1" type="ORF">XBW1_0856</name>
</gene>
<dbReference type="EMBL" id="FO818637">
    <property type="protein sequence ID" value="CDM88213.1"/>
    <property type="molecule type" value="Genomic_DNA"/>
</dbReference>
<dbReference type="KEGG" id="xbv:XBW1_0856"/>
<protein>
    <submittedName>
        <fullName evidence="1">Uncharacterized protein</fullName>
    </submittedName>
</protein>
<name>A0A0B6X676_XENBV</name>